<dbReference type="Gene3D" id="3.90.180.10">
    <property type="entry name" value="Medium-chain alcohol dehydrogenases, catalytic domain"/>
    <property type="match status" value="1"/>
</dbReference>
<dbReference type="PANTHER" id="PTHR43677:SF4">
    <property type="entry name" value="QUINONE OXIDOREDUCTASE-LIKE PROTEIN 2"/>
    <property type="match status" value="1"/>
</dbReference>
<dbReference type="SUPFAM" id="SSF51735">
    <property type="entry name" value="NAD(P)-binding Rossmann-fold domains"/>
    <property type="match status" value="1"/>
</dbReference>
<gene>
    <name evidence="2" type="ORF">HK414_24215</name>
</gene>
<dbReference type="Pfam" id="PF08240">
    <property type="entry name" value="ADH_N"/>
    <property type="match status" value="1"/>
</dbReference>
<organism evidence="2 3">
    <name type="scientific">Ramlibacter terrae</name>
    <dbReference type="NCBI Taxonomy" id="2732511"/>
    <lineage>
        <taxon>Bacteria</taxon>
        <taxon>Pseudomonadati</taxon>
        <taxon>Pseudomonadota</taxon>
        <taxon>Betaproteobacteria</taxon>
        <taxon>Burkholderiales</taxon>
        <taxon>Comamonadaceae</taxon>
        <taxon>Ramlibacter</taxon>
    </lineage>
</organism>
<dbReference type="SMART" id="SM00829">
    <property type="entry name" value="PKS_ER"/>
    <property type="match status" value="1"/>
</dbReference>
<accession>A0ABX6P5L3</accession>
<dbReference type="SUPFAM" id="SSF50129">
    <property type="entry name" value="GroES-like"/>
    <property type="match status" value="1"/>
</dbReference>
<dbReference type="InterPro" id="IPR036291">
    <property type="entry name" value="NAD(P)-bd_dom_sf"/>
</dbReference>
<evidence type="ECO:0000313" key="2">
    <source>
        <dbReference type="EMBL" id="QJW85363.1"/>
    </source>
</evidence>
<dbReference type="InterPro" id="IPR013154">
    <property type="entry name" value="ADH-like_N"/>
</dbReference>
<dbReference type="InterPro" id="IPR020843">
    <property type="entry name" value="ER"/>
</dbReference>
<proteinExistence type="predicted"/>
<feature type="domain" description="Enoyl reductase (ER)" evidence="1">
    <location>
        <begin position="27"/>
        <end position="269"/>
    </location>
</feature>
<dbReference type="Gene3D" id="3.40.50.720">
    <property type="entry name" value="NAD(P)-binding Rossmann-like Domain"/>
    <property type="match status" value="1"/>
</dbReference>
<dbReference type="Proteomes" id="UP000500826">
    <property type="component" value="Chromosome"/>
</dbReference>
<keyword evidence="3" id="KW-1185">Reference proteome</keyword>
<dbReference type="InterPro" id="IPR011032">
    <property type="entry name" value="GroES-like_sf"/>
</dbReference>
<protein>
    <submittedName>
        <fullName evidence="2">Zinc-binding dehydrogenase</fullName>
    </submittedName>
</protein>
<dbReference type="EMBL" id="CP053418">
    <property type="protein sequence ID" value="QJW85363.1"/>
    <property type="molecule type" value="Genomic_DNA"/>
</dbReference>
<sequence>MSQHAAGERVRLDAFGESPEDALARCVRLESMPFPTGAALAPTDVVVEVASAGVALIDAMMLSGQYHHKPPLPFTPGMEYAGIVRWTGSAVDPARLAVGDRVFNDYLLSGPRSAGAHASQGGWASYAVAPQDALHRVPAGLSMDQAANFLLNFETAHFALVVRGGLRAGEVLLVNGASGAAGLAAVQVGKLLGAIVIAAGRSDVKLAHARAAGADHVINVSPSVAGEAVRKFRDDVKERTGGRGADLVFDTVGGAVSAECLRSLAFGGVT</sequence>
<dbReference type="InterPro" id="IPR051397">
    <property type="entry name" value="Zn-ADH-like_protein"/>
</dbReference>
<evidence type="ECO:0000313" key="3">
    <source>
        <dbReference type="Proteomes" id="UP000500826"/>
    </source>
</evidence>
<dbReference type="PANTHER" id="PTHR43677">
    <property type="entry name" value="SHORT-CHAIN DEHYDROGENASE/REDUCTASE"/>
    <property type="match status" value="1"/>
</dbReference>
<reference evidence="2 3" key="2">
    <citation type="submission" date="2020-05" db="EMBL/GenBank/DDBJ databases">
        <authorList>
            <person name="Khan S.A."/>
            <person name="Jeon C.O."/>
            <person name="Chun B.H."/>
        </authorList>
    </citation>
    <scope>NUCLEOTIDE SEQUENCE [LARGE SCALE GENOMIC DNA]</scope>
    <source>
        <strain evidence="2 3">H242</strain>
    </source>
</reference>
<name>A0ABX6P5L3_9BURK</name>
<dbReference type="InterPro" id="IPR013149">
    <property type="entry name" value="ADH-like_C"/>
</dbReference>
<reference evidence="2 3" key="1">
    <citation type="submission" date="2020-05" db="EMBL/GenBank/DDBJ databases">
        <title>Ramlibacter rhizophilus sp. nov., isolated from rhizosphere soil of national flower Mugunghwa from South Korea.</title>
        <authorList>
            <person name="Zheng-Fei Y."/>
            <person name="Huan T."/>
        </authorList>
    </citation>
    <scope>NUCLEOTIDE SEQUENCE [LARGE SCALE GENOMIC DNA]</scope>
    <source>
        <strain evidence="2 3">H242</strain>
    </source>
</reference>
<evidence type="ECO:0000259" key="1">
    <source>
        <dbReference type="SMART" id="SM00829"/>
    </source>
</evidence>
<dbReference type="Pfam" id="PF00107">
    <property type="entry name" value="ADH_zinc_N"/>
    <property type="match status" value="1"/>
</dbReference>